<comment type="caution">
    <text evidence="2">The sequence shown here is derived from an EMBL/GenBank/DDBJ whole genome shotgun (WGS) entry which is preliminary data.</text>
</comment>
<organism evidence="2 3">
    <name type="scientific">Hypocrea virens (strain Gv29-8 / FGSC 10586)</name>
    <name type="common">Gliocladium virens</name>
    <name type="synonym">Trichoderma virens</name>
    <dbReference type="NCBI Taxonomy" id="413071"/>
    <lineage>
        <taxon>Eukaryota</taxon>
        <taxon>Fungi</taxon>
        <taxon>Dikarya</taxon>
        <taxon>Ascomycota</taxon>
        <taxon>Pezizomycotina</taxon>
        <taxon>Sordariomycetes</taxon>
        <taxon>Hypocreomycetidae</taxon>
        <taxon>Hypocreales</taxon>
        <taxon>Hypocreaceae</taxon>
        <taxon>Trichoderma</taxon>
    </lineage>
</organism>
<dbReference type="InterPro" id="IPR003673">
    <property type="entry name" value="CoA-Trfase_fam_III"/>
</dbReference>
<dbReference type="VEuPathDB" id="FungiDB:TRIVIDRAFT_89754"/>
<dbReference type="Proteomes" id="UP000007115">
    <property type="component" value="Unassembled WGS sequence"/>
</dbReference>
<dbReference type="Pfam" id="PF02515">
    <property type="entry name" value="CoA_transf_3"/>
    <property type="match status" value="1"/>
</dbReference>
<evidence type="ECO:0000256" key="1">
    <source>
        <dbReference type="ARBA" id="ARBA00008383"/>
    </source>
</evidence>
<dbReference type="InterPro" id="IPR052985">
    <property type="entry name" value="CoA-trans_III_biosynth/detox"/>
</dbReference>
<dbReference type="Gene3D" id="3.40.50.10540">
    <property type="entry name" value="Crotonobetainyl-coa:carnitine coa-transferase, domain 1"/>
    <property type="match status" value="1"/>
</dbReference>
<evidence type="ECO:0000313" key="3">
    <source>
        <dbReference type="Proteomes" id="UP000007115"/>
    </source>
</evidence>
<dbReference type="AlphaFoldDB" id="G9N021"/>
<evidence type="ECO:0000313" key="2">
    <source>
        <dbReference type="EMBL" id="EHK19703.1"/>
    </source>
</evidence>
<reference evidence="2 3" key="1">
    <citation type="journal article" date="2011" name="Genome Biol.">
        <title>Comparative genome sequence analysis underscores mycoparasitism as the ancestral life style of Trichoderma.</title>
        <authorList>
            <person name="Kubicek C.P."/>
            <person name="Herrera-Estrella A."/>
            <person name="Seidl-Seiboth V."/>
            <person name="Martinez D.A."/>
            <person name="Druzhinina I.S."/>
            <person name="Thon M."/>
            <person name="Zeilinger S."/>
            <person name="Casas-Flores S."/>
            <person name="Horwitz B.A."/>
            <person name="Mukherjee P.K."/>
            <person name="Mukherjee M."/>
            <person name="Kredics L."/>
            <person name="Alcaraz L.D."/>
            <person name="Aerts A."/>
            <person name="Antal Z."/>
            <person name="Atanasova L."/>
            <person name="Cervantes-Badillo M.G."/>
            <person name="Challacombe J."/>
            <person name="Chertkov O."/>
            <person name="McCluskey K."/>
            <person name="Coulpier F."/>
            <person name="Deshpande N."/>
            <person name="von Doehren H."/>
            <person name="Ebbole D.J."/>
            <person name="Esquivel-Naranjo E.U."/>
            <person name="Fekete E."/>
            <person name="Flipphi M."/>
            <person name="Glaser F."/>
            <person name="Gomez-Rodriguez E.Y."/>
            <person name="Gruber S."/>
            <person name="Han C."/>
            <person name="Henrissat B."/>
            <person name="Hermosa R."/>
            <person name="Hernandez-Onate M."/>
            <person name="Karaffa L."/>
            <person name="Kosti I."/>
            <person name="Le Crom S."/>
            <person name="Lindquist E."/>
            <person name="Lucas S."/>
            <person name="Luebeck M."/>
            <person name="Luebeck P.S."/>
            <person name="Margeot A."/>
            <person name="Metz B."/>
            <person name="Misra M."/>
            <person name="Nevalainen H."/>
            <person name="Omann M."/>
            <person name="Packer N."/>
            <person name="Perrone G."/>
            <person name="Uresti-Rivera E.E."/>
            <person name="Salamov A."/>
            <person name="Schmoll M."/>
            <person name="Seiboth B."/>
            <person name="Shapiro H."/>
            <person name="Sukno S."/>
            <person name="Tamayo-Ramos J.A."/>
            <person name="Tisch D."/>
            <person name="Wiest A."/>
            <person name="Wilkinson H.H."/>
            <person name="Zhang M."/>
            <person name="Coutinho P.M."/>
            <person name="Kenerley C.M."/>
            <person name="Monte E."/>
            <person name="Baker S.E."/>
            <person name="Grigoriev I.V."/>
        </authorList>
    </citation>
    <scope>NUCLEOTIDE SEQUENCE [LARGE SCALE GENOMIC DNA]</scope>
    <source>
        <strain evidence="3">Gv29-8 / FGSC 10586</strain>
    </source>
</reference>
<comment type="similarity">
    <text evidence="1">Belongs to the CoA-transferase III family.</text>
</comment>
<name>G9N021_HYPVG</name>
<dbReference type="eggNOG" id="KOG3957">
    <property type="taxonomic scope" value="Eukaryota"/>
</dbReference>
<protein>
    <recommendedName>
        <fullName evidence="4">CoA-transferase family III</fullName>
    </recommendedName>
</protein>
<dbReference type="HOGENOM" id="CLU_021588_1_1_1"/>
<sequence length="595" mass="64891">MKQSILQRLQKENATTYKRTEGAYGPGTYTDTEFTPVPEESLRIFRELAARTPGFTKDEKLLSGVKFSGDSLPLIAGPIKSQAVTAALHAMAGVIGHEILQLRRIQTSGSTTVNVDHAGMYLATPALVHIDGESGPSLLKHPKLPSSDNGAFSATLKMRCQAIYPCKDGTWYQLHGSTFPDPVLKVIGVDPNAVFPNGDAAYEHIKEKIQPHFTSRELEMIMVERGLCGGIVRSPQSWLETTMGQVLANHPLINYQQVQFSADAQPPVPLPTLSQTGGDARPLAGIKVLELARIIAAPAAGGILASMGADVLRVQPRQLVDFTPAQMCGLMAGKRTLHLDLDAEEDREKLRGLIADADVIIQGYRLRSLERRGFGQPLALELAAARKRGVVFLDENCFGPDGCYAERPGFQQVADAESGCSWVMAASDPYGGFPEGAGVLPSLPIADMSTGVVGALAILSMIRDRARLGGSWTGCASLVAYQVTTLEPWVGLYQRDVVESIEKRFGYGRITPDLFVVEMYYRVLAAWDRHAEKNLHSLTGDEDFYVHFEDSVFGKDLRILAPVVKYPEDPASQFHWTSPPVPFCFHKVVAFGAKE</sequence>
<dbReference type="GeneID" id="25798885"/>
<dbReference type="InParanoid" id="G9N021"/>
<dbReference type="PANTHER" id="PTHR48229:SF1">
    <property type="entry name" value="ALPHA METHYLACYL-COA RACEMASE-RELATED"/>
    <property type="match status" value="1"/>
</dbReference>
<dbReference type="PANTHER" id="PTHR48229">
    <property type="entry name" value="CAIB/BAIF FAMILY ENZYME (AFU_ORTHOLOGUE AFUA_1G05360)-RELATED"/>
    <property type="match status" value="1"/>
</dbReference>
<evidence type="ECO:0008006" key="4">
    <source>
        <dbReference type="Google" id="ProtNLM"/>
    </source>
</evidence>
<dbReference type="OMA" id="IMCGIRD"/>
<dbReference type="InterPro" id="IPR023606">
    <property type="entry name" value="CoA-Trfase_III_dom_1_sf"/>
</dbReference>
<dbReference type="RefSeq" id="XP_013953905.1">
    <property type="nucleotide sequence ID" value="XM_014098430.1"/>
</dbReference>
<dbReference type="STRING" id="413071.G9N021"/>
<gene>
    <name evidence="2" type="ORF">TRIVIDRAFT_89754</name>
</gene>
<proteinExistence type="inferred from homology"/>
<keyword evidence="3" id="KW-1185">Reference proteome</keyword>
<dbReference type="EMBL" id="ABDF02000082">
    <property type="protein sequence ID" value="EHK19703.1"/>
    <property type="molecule type" value="Genomic_DNA"/>
</dbReference>
<accession>G9N021</accession>
<dbReference type="SUPFAM" id="SSF89796">
    <property type="entry name" value="CoA-transferase family III (CaiB/BaiF)"/>
    <property type="match status" value="2"/>
</dbReference>
<dbReference type="OrthoDB" id="2308815at2759"/>
<dbReference type="GO" id="GO:0003824">
    <property type="term" value="F:catalytic activity"/>
    <property type="evidence" value="ECO:0007669"/>
    <property type="project" value="InterPro"/>
</dbReference>